<evidence type="ECO:0000256" key="1">
    <source>
        <dbReference type="SAM" id="MobiDB-lite"/>
    </source>
</evidence>
<reference evidence="2" key="1">
    <citation type="submission" date="2020-09" db="EMBL/GenBank/DDBJ databases">
        <title>Nocardioides sp. strain MJB4 16S ribosomal RNA gene Genome sequencing and assembly.</title>
        <authorList>
            <person name="Kim I."/>
        </authorList>
    </citation>
    <scope>NUCLEOTIDE SEQUENCE</scope>
    <source>
        <strain evidence="2">MJB4</strain>
    </source>
</reference>
<feature type="region of interest" description="Disordered" evidence="1">
    <location>
        <begin position="206"/>
        <end position="225"/>
    </location>
</feature>
<dbReference type="AlphaFoldDB" id="A0A927Q0U0"/>
<dbReference type="Proteomes" id="UP000616839">
    <property type="component" value="Unassembled WGS sequence"/>
</dbReference>
<evidence type="ECO:0008006" key="4">
    <source>
        <dbReference type="Google" id="ProtNLM"/>
    </source>
</evidence>
<keyword evidence="3" id="KW-1185">Reference proteome</keyword>
<protein>
    <recommendedName>
        <fullName evidence="4">Type IV toxin-antitoxin system AbiEi family antitoxin domain-containing protein</fullName>
    </recommendedName>
</protein>
<proteinExistence type="predicted"/>
<gene>
    <name evidence="2" type="ORF">IE331_04160</name>
</gene>
<evidence type="ECO:0000313" key="3">
    <source>
        <dbReference type="Proteomes" id="UP000616839"/>
    </source>
</evidence>
<organism evidence="2 3">
    <name type="scientific">Nocardioides donggukensis</name>
    <dbReference type="NCBI Taxonomy" id="2774019"/>
    <lineage>
        <taxon>Bacteria</taxon>
        <taxon>Bacillati</taxon>
        <taxon>Actinomycetota</taxon>
        <taxon>Actinomycetes</taxon>
        <taxon>Propionibacteriales</taxon>
        <taxon>Nocardioidaceae</taxon>
        <taxon>Nocardioides</taxon>
    </lineage>
</organism>
<sequence>MLCADQSGVVSRSQLERIGATKSDIDRLVRRRLLVRQLPGVYVDHTGEPTWSQRAWAGVLFFAPAALSHESAVRAAVGPGWRRHRDSGPIHIAVATGRKRIAPSGYQVHRTRGLAGRVLGNAGPPRVRLEDAVLDVVEQAPDEFTAVALLADVCQSRRTTADRILSRSRTRPRLRNRVWLTGVLADIAEGTCSVLEHGFATRVERAHGLPRPRRQSPGRGGRGPIARDVEYERFGLVVELDGRLFHDSAGQRDSDFDRDLESVVDGRQGVRLSWGQVFDRPCRTAAHLVVLLRRGGWAGAPRRCGPACALESTSWSLRAN</sequence>
<accession>A0A927Q0U0</accession>
<evidence type="ECO:0000313" key="2">
    <source>
        <dbReference type="EMBL" id="MBD8868814.1"/>
    </source>
</evidence>
<comment type="caution">
    <text evidence="2">The sequence shown here is derived from an EMBL/GenBank/DDBJ whole genome shotgun (WGS) entry which is preliminary data.</text>
</comment>
<name>A0A927Q0U0_9ACTN</name>
<dbReference type="EMBL" id="JACYXZ010000001">
    <property type="protein sequence ID" value="MBD8868814.1"/>
    <property type="molecule type" value="Genomic_DNA"/>
</dbReference>